<dbReference type="EMBL" id="KN817618">
    <property type="protein sequence ID" value="KJA16636.1"/>
    <property type="molecule type" value="Genomic_DNA"/>
</dbReference>
<name>A0A0D2NJ86_HYPSF</name>
<organism evidence="2 3">
    <name type="scientific">Hypholoma sublateritium (strain FD-334 SS-4)</name>
    <dbReference type="NCBI Taxonomy" id="945553"/>
    <lineage>
        <taxon>Eukaryota</taxon>
        <taxon>Fungi</taxon>
        <taxon>Dikarya</taxon>
        <taxon>Basidiomycota</taxon>
        <taxon>Agaricomycotina</taxon>
        <taxon>Agaricomycetes</taxon>
        <taxon>Agaricomycetidae</taxon>
        <taxon>Agaricales</taxon>
        <taxon>Agaricineae</taxon>
        <taxon>Strophariaceae</taxon>
        <taxon>Hypholoma</taxon>
    </lineage>
</organism>
<evidence type="ECO:0000256" key="1">
    <source>
        <dbReference type="SAM" id="MobiDB-lite"/>
    </source>
</evidence>
<dbReference type="OMA" id="ESPRIMP"/>
<dbReference type="AlphaFoldDB" id="A0A0D2NJ86"/>
<accession>A0A0D2NJ86</accession>
<dbReference type="OrthoDB" id="2662290at2759"/>
<keyword evidence="3" id="KW-1185">Reference proteome</keyword>
<reference evidence="3" key="1">
    <citation type="submission" date="2014-04" db="EMBL/GenBank/DDBJ databases">
        <title>Evolutionary Origins and Diversification of the Mycorrhizal Mutualists.</title>
        <authorList>
            <consortium name="DOE Joint Genome Institute"/>
            <consortium name="Mycorrhizal Genomics Consortium"/>
            <person name="Kohler A."/>
            <person name="Kuo A."/>
            <person name="Nagy L.G."/>
            <person name="Floudas D."/>
            <person name="Copeland A."/>
            <person name="Barry K.W."/>
            <person name="Cichocki N."/>
            <person name="Veneault-Fourrey C."/>
            <person name="LaButti K."/>
            <person name="Lindquist E.A."/>
            <person name="Lipzen A."/>
            <person name="Lundell T."/>
            <person name="Morin E."/>
            <person name="Murat C."/>
            <person name="Riley R."/>
            <person name="Ohm R."/>
            <person name="Sun H."/>
            <person name="Tunlid A."/>
            <person name="Henrissat B."/>
            <person name="Grigoriev I.V."/>
            <person name="Hibbett D.S."/>
            <person name="Martin F."/>
        </authorList>
    </citation>
    <scope>NUCLEOTIDE SEQUENCE [LARGE SCALE GENOMIC DNA]</scope>
    <source>
        <strain evidence="3">FD-334 SS-4</strain>
    </source>
</reference>
<gene>
    <name evidence="2" type="ORF">HYPSUDRAFT_71287</name>
</gene>
<sequence length="470" mass="51646">MPSDAPQQPVSPESPPQSSSTLFENSHGVSVDGSSFQTFSGLNINVNVETGRTSDLVSPGKPPPLPVQRSCDIYYRHLAVKGRGSPLWLPAPNWNLPKEYRRTGISIGDVGRITASGSFDFLFNILLPPDHPVHAGRVPEMFSPLYPPLDLDDVEMQEEFADDSYLASASVEKAQQDGQGSSGLTFETTDSEGAILTIPKGSDSSDLLNLTRFREYLAANVESWYRYTNGQRGREAKNGDLRLVIGWDKATAWGMATFSRSSKAATLFRLDFKPLEQTGRRYKWVYSGMAEGRTGPSTREVAELRRASEPEDVAFANQCLFIRTINHSLSDEVWERLKATKFGTIKSGDSAEYGSSSKAGKLEGKAKSTYAAQNPAGISSVALNQVADSSLTPSLLLHPSTSINEHLLRENPNARIAITEDINWISVLTEDDDSLPLNSHIVQRVLESHDIRTNGGKDSTIHILRIYERA</sequence>
<proteinExistence type="predicted"/>
<evidence type="ECO:0000313" key="2">
    <source>
        <dbReference type="EMBL" id="KJA16636.1"/>
    </source>
</evidence>
<evidence type="ECO:0000313" key="3">
    <source>
        <dbReference type="Proteomes" id="UP000054270"/>
    </source>
</evidence>
<feature type="region of interest" description="Disordered" evidence="1">
    <location>
        <begin position="1"/>
        <end position="28"/>
    </location>
</feature>
<dbReference type="Proteomes" id="UP000054270">
    <property type="component" value="Unassembled WGS sequence"/>
</dbReference>
<protein>
    <submittedName>
        <fullName evidence="2">Uncharacterized protein</fullName>
    </submittedName>
</protein>
<feature type="compositionally biased region" description="Low complexity" evidence="1">
    <location>
        <begin position="1"/>
        <end position="20"/>
    </location>
</feature>